<reference evidence="1 2" key="1">
    <citation type="submission" date="2019-12" db="EMBL/GenBank/DDBJ databases">
        <title>Strain KN286 was isolated from seawater, which was collected from Caroline Seamount in the tropical western Pacific.</title>
        <authorList>
            <person name="Wang Q."/>
        </authorList>
    </citation>
    <scope>NUCLEOTIDE SEQUENCE [LARGE SCALE GENOMIC DNA]</scope>
    <source>
        <strain evidence="1 2">KN286</strain>
    </source>
</reference>
<dbReference type="PANTHER" id="PTHR42110">
    <property type="entry name" value="L-ASPARAGINASE, PUTATIVE (AFU_ORTHOLOGUE AFUA_3G11890)-RELATED"/>
    <property type="match status" value="1"/>
</dbReference>
<protein>
    <submittedName>
        <fullName evidence="1">Asparaginase</fullName>
    </submittedName>
</protein>
<organism evidence="1 2">
    <name type="scientific">Oceanomicrobium pacificus</name>
    <dbReference type="NCBI Taxonomy" id="2692916"/>
    <lineage>
        <taxon>Bacteria</taxon>
        <taxon>Pseudomonadati</taxon>
        <taxon>Pseudomonadota</taxon>
        <taxon>Alphaproteobacteria</taxon>
        <taxon>Rhodobacterales</taxon>
        <taxon>Paracoccaceae</taxon>
        <taxon>Oceanomicrobium</taxon>
    </lineage>
</organism>
<dbReference type="EMBL" id="WUWG01000001">
    <property type="protein sequence ID" value="MXU64620.1"/>
    <property type="molecule type" value="Genomic_DNA"/>
</dbReference>
<comment type="caution">
    <text evidence="1">The sequence shown here is derived from an EMBL/GenBank/DDBJ whole genome shotgun (WGS) entry which is preliminary data.</text>
</comment>
<dbReference type="InterPro" id="IPR010349">
    <property type="entry name" value="Asparaginase_II"/>
</dbReference>
<gene>
    <name evidence="1" type="ORF">GSH16_04115</name>
</gene>
<proteinExistence type="predicted"/>
<dbReference type="RefSeq" id="WP_160852190.1">
    <property type="nucleotide sequence ID" value="NZ_WUWG01000001.1"/>
</dbReference>
<dbReference type="Proteomes" id="UP000436016">
    <property type="component" value="Unassembled WGS sequence"/>
</dbReference>
<dbReference type="Pfam" id="PF06089">
    <property type="entry name" value="Asparaginase_II"/>
    <property type="match status" value="1"/>
</dbReference>
<name>A0A6B0TJG5_9RHOB</name>
<dbReference type="PANTHER" id="PTHR42110:SF1">
    <property type="entry name" value="L-ASPARAGINASE, PUTATIVE (AFU_ORTHOLOGUE AFUA_3G11890)-RELATED"/>
    <property type="match status" value="1"/>
</dbReference>
<dbReference type="AlphaFoldDB" id="A0A6B0TJG5"/>
<evidence type="ECO:0000313" key="1">
    <source>
        <dbReference type="EMBL" id="MXU64620.1"/>
    </source>
</evidence>
<keyword evidence="2" id="KW-1185">Reference proteome</keyword>
<sequence>MSEPVILADVWRGGRIESRHRGHAVICTAGGDTVAAWGDPEAVIYPRSSCKMIQALPLVESGAADRAGLTSEHLALACASHSGAAMHVTRVEDWLKGLGMSEADLRCGIQMPGDRTERHRLRADGTAPCQCHNNCSGKHAGFLTLSKHLQAGPEYCELDHPVQLAVRDAFEDMTGERSAGYGIDGCSAPNFTTSLTGLARAAARMADTSGLRPVRAAAAERLVAAMGRHPLLIAGEGRGCSELVAAMDGRTVIKTGAEGVYLGILPDRGLGIALKVEDGATRASEAAIAALLVRLSQIEADHPAVQRRMKAELRNRRDLLVGHVTASEEIFAGGAAL</sequence>
<accession>A0A6B0TJG5</accession>
<evidence type="ECO:0000313" key="2">
    <source>
        <dbReference type="Proteomes" id="UP000436016"/>
    </source>
</evidence>